<comment type="caution">
    <text evidence="2">The sequence shown here is derived from an EMBL/GenBank/DDBJ whole genome shotgun (WGS) entry which is preliminary data.</text>
</comment>
<protein>
    <submittedName>
        <fullName evidence="2">DUF5716 family protein</fullName>
    </submittedName>
</protein>
<evidence type="ECO:0000256" key="1">
    <source>
        <dbReference type="SAM" id="Coils"/>
    </source>
</evidence>
<keyword evidence="1" id="KW-0175">Coiled coil</keyword>
<name>A0A9Q3UNB4_9GAMM</name>
<feature type="coiled-coil region" evidence="1">
    <location>
        <begin position="163"/>
        <end position="190"/>
    </location>
</feature>
<dbReference type="InterPro" id="IPR043773">
    <property type="entry name" value="JetA"/>
</dbReference>
<dbReference type="AlphaFoldDB" id="A0A9Q3UNB4"/>
<dbReference type="Pfam" id="PF18982">
    <property type="entry name" value="JetA"/>
    <property type="match status" value="1"/>
</dbReference>
<evidence type="ECO:0000313" key="2">
    <source>
        <dbReference type="EMBL" id="MCC4309365.1"/>
    </source>
</evidence>
<dbReference type="RefSeq" id="WP_228234214.1">
    <property type="nucleotide sequence ID" value="NZ_JAJGNA010000015.1"/>
</dbReference>
<evidence type="ECO:0000313" key="3">
    <source>
        <dbReference type="Proteomes" id="UP001108027"/>
    </source>
</evidence>
<proteinExistence type="predicted"/>
<accession>A0A9Q3UNB4</accession>
<sequence length="481" mass="55485">MFFTDEREQFFKPLTGKYREQVAECVRLLHERLYGSQADYGESLKRDQVLDVFSEALERAPLLEGDDEAGRFRNNREQAGWILNLLVEHGWLKRDKDEASFQSTYPFSRTGRLFTQTLAEVDGRSVRTRHRNTRNTLNALAAFAERGEVYDLLDAHEHSERIIADFTDIIAELEERKRELVREVESRQLVQQASDQFFEFMEKRFQPDVAIRISADSVEKHRDRIRAVIERIKRKPKAWKARAEKELRRLAPDLIVSAEASVLFQLLDSIDTRMRNASEIMLPALRRTLQGFTRRADIIIRQLSYLHSQKHGDIVGLCQRLSELDGDTYARRLGQAGEAMASLHLGLIDPAQVRPREARAPRRVQHRMAELDAPDDATLRELATERLLESAFHINGGALRDYLRDALGASRRIDNRDLPVNDARDLLALSHVIELGSADHAAAGFRLRIEPTDVVRDEHYFVRRDGFLLELEQDDTTARPE</sequence>
<dbReference type="Proteomes" id="UP001108027">
    <property type="component" value="Unassembled WGS sequence"/>
</dbReference>
<reference evidence="2" key="1">
    <citation type="submission" date="2021-10" db="EMBL/GenBank/DDBJ databases">
        <title>The diversity and Nitrogen Metabolism of Culturable Nitrate-Utilizing Bacteria Within the Oxygen Minimum Zone of the Changjiang (Yangtze River)Estuary.</title>
        <authorList>
            <person name="Zhang D."/>
            <person name="Zheng J."/>
            <person name="Liu S."/>
            <person name="He W."/>
        </authorList>
    </citation>
    <scope>NUCLEOTIDE SEQUENCE</scope>
    <source>
        <strain evidence="2">FXH-223</strain>
    </source>
</reference>
<dbReference type="EMBL" id="JAJGNA010000015">
    <property type="protein sequence ID" value="MCC4309365.1"/>
    <property type="molecule type" value="Genomic_DNA"/>
</dbReference>
<keyword evidence="3" id="KW-1185">Reference proteome</keyword>
<gene>
    <name evidence="2" type="ORF">LL252_12375</name>
</gene>
<organism evidence="2 3">
    <name type="scientific">Alloalcanivorax marinus</name>
    <dbReference type="NCBI Taxonomy" id="1177169"/>
    <lineage>
        <taxon>Bacteria</taxon>
        <taxon>Pseudomonadati</taxon>
        <taxon>Pseudomonadota</taxon>
        <taxon>Gammaproteobacteria</taxon>
        <taxon>Oceanospirillales</taxon>
        <taxon>Alcanivoracaceae</taxon>
        <taxon>Alloalcanivorax</taxon>
    </lineage>
</organism>